<protein>
    <submittedName>
        <fullName evidence="3">Transporter substrate-binding domain-containing protein</fullName>
    </submittedName>
</protein>
<dbReference type="PANTHER" id="PTHR38834">
    <property type="entry name" value="PERIPLASMIC SUBSTRATE BINDING PROTEIN FAMILY 3"/>
    <property type="match status" value="1"/>
</dbReference>
<comment type="caution">
    <text evidence="3">The sequence shown here is derived from an EMBL/GenBank/DDBJ whole genome shotgun (WGS) entry which is preliminary data.</text>
</comment>
<dbReference type="InterPro" id="IPR001638">
    <property type="entry name" value="Solute-binding_3/MltF_N"/>
</dbReference>
<dbReference type="SUPFAM" id="SSF53850">
    <property type="entry name" value="Periplasmic binding protein-like II"/>
    <property type="match status" value="1"/>
</dbReference>
<keyword evidence="4" id="KW-1185">Reference proteome</keyword>
<dbReference type="EMBL" id="JAIMJA010000008">
    <property type="protein sequence ID" value="MCE2595124.1"/>
    <property type="molecule type" value="Genomic_DNA"/>
</dbReference>
<dbReference type="Pfam" id="PF00497">
    <property type="entry name" value="SBP_bac_3"/>
    <property type="match status" value="1"/>
</dbReference>
<name>A0ABS8W811_9GAMM</name>
<reference evidence="3 4" key="1">
    <citation type="journal article" date="2022" name="Environ. Microbiol. Rep.">
        <title>Eco-phylogenetic analyses reveal divergent evolution of vitamin B12 metabolism in the marine bacterial family 'Psychromonadaceae'.</title>
        <authorList>
            <person name="Jin X."/>
            <person name="Yang Y."/>
            <person name="Cao H."/>
            <person name="Gao B."/>
            <person name="Zhao Z."/>
        </authorList>
    </citation>
    <scope>NUCLEOTIDE SEQUENCE [LARGE SCALE GENOMIC DNA]</scope>
    <source>
        <strain evidence="3 4">MKS20</strain>
    </source>
</reference>
<proteinExistence type="predicted"/>
<dbReference type="Gene3D" id="3.40.190.10">
    <property type="entry name" value="Periplasmic binding protein-like II"/>
    <property type="match status" value="2"/>
</dbReference>
<evidence type="ECO:0000313" key="3">
    <source>
        <dbReference type="EMBL" id="MCE2595124.1"/>
    </source>
</evidence>
<evidence type="ECO:0000259" key="2">
    <source>
        <dbReference type="Pfam" id="PF00497"/>
    </source>
</evidence>
<dbReference type="PANTHER" id="PTHR38834:SF3">
    <property type="entry name" value="SOLUTE-BINDING PROTEIN FAMILY 3_N-TERMINAL DOMAIN-CONTAINING PROTEIN"/>
    <property type="match status" value="1"/>
</dbReference>
<dbReference type="Proteomes" id="UP001201273">
    <property type="component" value="Unassembled WGS sequence"/>
</dbReference>
<organism evidence="3 4">
    <name type="scientific">Motilimonas cestriensis</name>
    <dbReference type="NCBI Taxonomy" id="2742685"/>
    <lineage>
        <taxon>Bacteria</taxon>
        <taxon>Pseudomonadati</taxon>
        <taxon>Pseudomonadota</taxon>
        <taxon>Gammaproteobacteria</taxon>
        <taxon>Alteromonadales</taxon>
        <taxon>Alteromonadales genera incertae sedis</taxon>
        <taxon>Motilimonas</taxon>
    </lineage>
</organism>
<gene>
    <name evidence="3" type="ORF">K6Y31_09865</name>
</gene>
<feature type="domain" description="Solute-binding protein family 3/N-terminal" evidence="2">
    <location>
        <begin position="24"/>
        <end position="239"/>
    </location>
</feature>
<feature type="signal peptide" evidence="1">
    <location>
        <begin position="1"/>
        <end position="20"/>
    </location>
</feature>
<accession>A0ABS8W811</accession>
<feature type="chain" id="PRO_5046309090" evidence="1">
    <location>
        <begin position="21"/>
        <end position="256"/>
    </location>
</feature>
<evidence type="ECO:0000313" key="4">
    <source>
        <dbReference type="Proteomes" id="UP001201273"/>
    </source>
</evidence>
<keyword evidence="1" id="KW-0732">Signal</keyword>
<sequence>MIWLRRLLLILTIVPSFTQAELTILTSHEPPMNFEQHGKMDGITTDYVKLLMKHVETPSEIQIAPWARVLEAGMQQRNTLIFSAERNPQREEHFYWIGPVMAKRWYFIARDTTQFPYQQLAQYKEVDNIGVLRADNRETWLKAQGFSNGYPVSNLEQAYKMLMSERLDLVLTGDIEHAYMLSHHPEYRSLVTVFYVTTAYSYLAFSRNTDPAILKQWQNAFEQQKHSLDLKQIQQRWSQKLDRELQLNNGMFEFSN</sequence>
<dbReference type="RefSeq" id="WP_233052619.1">
    <property type="nucleotide sequence ID" value="NZ_JAIMJA010000008.1"/>
</dbReference>
<evidence type="ECO:0000256" key="1">
    <source>
        <dbReference type="SAM" id="SignalP"/>
    </source>
</evidence>